<protein>
    <submittedName>
        <fullName evidence="2">GH24670</fullName>
    </submittedName>
</protein>
<evidence type="ECO:0000313" key="2">
    <source>
        <dbReference type="EMBL" id="EDV91997.1"/>
    </source>
</evidence>
<gene>
    <name evidence="2" type="primary">Dgri\GH24670</name>
    <name evidence="2" type="ORF">Dgri_GH24670</name>
</gene>
<name>B4JMQ4_DROGR</name>
<dbReference type="EMBL" id="CH916371">
    <property type="protein sequence ID" value="EDV91997.1"/>
    <property type="molecule type" value="Genomic_DNA"/>
</dbReference>
<organism evidence="3">
    <name type="scientific">Drosophila grimshawi</name>
    <name type="common">Hawaiian fruit fly</name>
    <name type="synonym">Idiomyia grimshawi</name>
    <dbReference type="NCBI Taxonomy" id="7222"/>
    <lineage>
        <taxon>Eukaryota</taxon>
        <taxon>Metazoa</taxon>
        <taxon>Ecdysozoa</taxon>
        <taxon>Arthropoda</taxon>
        <taxon>Hexapoda</taxon>
        <taxon>Insecta</taxon>
        <taxon>Pterygota</taxon>
        <taxon>Neoptera</taxon>
        <taxon>Endopterygota</taxon>
        <taxon>Diptera</taxon>
        <taxon>Brachycera</taxon>
        <taxon>Muscomorpha</taxon>
        <taxon>Ephydroidea</taxon>
        <taxon>Drosophilidae</taxon>
        <taxon>Drosophila</taxon>
        <taxon>Hawaiian Drosophila</taxon>
    </lineage>
</organism>
<sequence length="83" mass="9619">MSRYAYSDLILEAFIEFQRSMTMDEIVEYVAEMSDSSACEVRLQVDNTLTAAWLHGFVERDNDLYSLAQKVKRLPSDSNLAYR</sequence>
<keyword evidence="3" id="KW-1185">Reference proteome</keyword>
<accession>B4JMQ4</accession>
<dbReference type="Proteomes" id="UP000001070">
    <property type="component" value="Unassembled WGS sequence"/>
</dbReference>
<dbReference type="OrthoDB" id="7882888at2759"/>
<proteinExistence type="predicted"/>
<dbReference type="Pfam" id="PF16007">
    <property type="entry name" value="DUF4777"/>
    <property type="match status" value="1"/>
</dbReference>
<dbReference type="OMA" id="MSRYQYA"/>
<evidence type="ECO:0000259" key="1">
    <source>
        <dbReference type="Pfam" id="PF16007"/>
    </source>
</evidence>
<feature type="domain" description="DUF4777" evidence="1">
    <location>
        <begin position="3"/>
        <end position="67"/>
    </location>
</feature>
<dbReference type="PhylomeDB" id="B4JMQ4"/>
<dbReference type="InParanoid" id="B4JMQ4"/>
<reference evidence="2 3" key="1">
    <citation type="journal article" date="2007" name="Nature">
        <title>Evolution of genes and genomes on the Drosophila phylogeny.</title>
        <authorList>
            <consortium name="Drosophila 12 Genomes Consortium"/>
            <person name="Clark A.G."/>
            <person name="Eisen M.B."/>
            <person name="Smith D.R."/>
            <person name="Bergman C.M."/>
            <person name="Oliver B."/>
            <person name="Markow T.A."/>
            <person name="Kaufman T.C."/>
            <person name="Kellis M."/>
            <person name="Gelbart W."/>
            <person name="Iyer V.N."/>
            <person name="Pollard D.A."/>
            <person name="Sackton T.B."/>
            <person name="Larracuente A.M."/>
            <person name="Singh N.D."/>
            <person name="Abad J.P."/>
            <person name="Abt D.N."/>
            <person name="Adryan B."/>
            <person name="Aguade M."/>
            <person name="Akashi H."/>
            <person name="Anderson W.W."/>
            <person name="Aquadro C.F."/>
            <person name="Ardell D.H."/>
            <person name="Arguello R."/>
            <person name="Artieri C.G."/>
            <person name="Barbash D.A."/>
            <person name="Barker D."/>
            <person name="Barsanti P."/>
            <person name="Batterham P."/>
            <person name="Batzoglou S."/>
            <person name="Begun D."/>
            <person name="Bhutkar A."/>
            <person name="Blanco E."/>
            <person name="Bosak S.A."/>
            <person name="Bradley R.K."/>
            <person name="Brand A.D."/>
            <person name="Brent M.R."/>
            <person name="Brooks A.N."/>
            <person name="Brown R.H."/>
            <person name="Butlin R.K."/>
            <person name="Caggese C."/>
            <person name="Calvi B.R."/>
            <person name="Bernardo de Carvalho A."/>
            <person name="Caspi A."/>
            <person name="Castrezana S."/>
            <person name="Celniker S.E."/>
            <person name="Chang J.L."/>
            <person name="Chapple C."/>
            <person name="Chatterji S."/>
            <person name="Chinwalla A."/>
            <person name="Civetta A."/>
            <person name="Clifton S.W."/>
            <person name="Comeron J.M."/>
            <person name="Costello J.C."/>
            <person name="Coyne J.A."/>
            <person name="Daub J."/>
            <person name="David R.G."/>
            <person name="Delcher A.L."/>
            <person name="Delehaunty K."/>
            <person name="Do C.B."/>
            <person name="Ebling H."/>
            <person name="Edwards K."/>
            <person name="Eickbush T."/>
            <person name="Evans J.D."/>
            <person name="Filipski A."/>
            <person name="Findeiss S."/>
            <person name="Freyhult E."/>
            <person name="Fulton L."/>
            <person name="Fulton R."/>
            <person name="Garcia A.C."/>
            <person name="Gardiner A."/>
            <person name="Garfield D.A."/>
            <person name="Garvin B.E."/>
            <person name="Gibson G."/>
            <person name="Gilbert D."/>
            <person name="Gnerre S."/>
            <person name="Godfrey J."/>
            <person name="Good R."/>
            <person name="Gotea V."/>
            <person name="Gravely B."/>
            <person name="Greenberg A.J."/>
            <person name="Griffiths-Jones S."/>
            <person name="Gross S."/>
            <person name="Guigo R."/>
            <person name="Gustafson E.A."/>
            <person name="Haerty W."/>
            <person name="Hahn M.W."/>
            <person name="Halligan D.L."/>
            <person name="Halpern A.L."/>
            <person name="Halter G.M."/>
            <person name="Han M.V."/>
            <person name="Heger A."/>
            <person name="Hillier L."/>
            <person name="Hinrichs A.S."/>
            <person name="Holmes I."/>
            <person name="Hoskins R.A."/>
            <person name="Hubisz M.J."/>
            <person name="Hultmark D."/>
            <person name="Huntley M.A."/>
            <person name="Jaffe D.B."/>
            <person name="Jagadeeshan S."/>
            <person name="Jeck W.R."/>
            <person name="Johnson J."/>
            <person name="Jones C.D."/>
            <person name="Jordan W.C."/>
            <person name="Karpen G.H."/>
            <person name="Kataoka E."/>
            <person name="Keightley P.D."/>
            <person name="Kheradpour P."/>
            <person name="Kirkness E.F."/>
            <person name="Koerich L.B."/>
            <person name="Kristiansen K."/>
            <person name="Kudrna D."/>
            <person name="Kulathinal R.J."/>
            <person name="Kumar S."/>
            <person name="Kwok R."/>
            <person name="Lander E."/>
            <person name="Langley C.H."/>
            <person name="Lapoint R."/>
            <person name="Lazzaro B.P."/>
            <person name="Lee S.J."/>
            <person name="Levesque L."/>
            <person name="Li R."/>
            <person name="Lin C.F."/>
            <person name="Lin M.F."/>
            <person name="Lindblad-Toh K."/>
            <person name="Llopart A."/>
            <person name="Long M."/>
            <person name="Low L."/>
            <person name="Lozovsky E."/>
            <person name="Lu J."/>
            <person name="Luo M."/>
            <person name="Machado C.A."/>
            <person name="Makalowski W."/>
            <person name="Marzo M."/>
            <person name="Matsuda M."/>
            <person name="Matzkin L."/>
            <person name="McAllister B."/>
            <person name="McBride C.S."/>
            <person name="McKernan B."/>
            <person name="McKernan K."/>
            <person name="Mendez-Lago M."/>
            <person name="Minx P."/>
            <person name="Mollenhauer M.U."/>
            <person name="Montooth K."/>
            <person name="Mount S.M."/>
            <person name="Mu X."/>
            <person name="Myers E."/>
            <person name="Negre B."/>
            <person name="Newfeld S."/>
            <person name="Nielsen R."/>
            <person name="Noor M.A."/>
            <person name="O'Grady P."/>
            <person name="Pachter L."/>
            <person name="Papaceit M."/>
            <person name="Parisi M.J."/>
            <person name="Parisi M."/>
            <person name="Parts L."/>
            <person name="Pedersen J.S."/>
            <person name="Pesole G."/>
            <person name="Phillippy A.M."/>
            <person name="Ponting C.P."/>
            <person name="Pop M."/>
            <person name="Porcelli D."/>
            <person name="Powell J.R."/>
            <person name="Prohaska S."/>
            <person name="Pruitt K."/>
            <person name="Puig M."/>
            <person name="Quesneville H."/>
            <person name="Ram K.R."/>
            <person name="Rand D."/>
            <person name="Rasmussen M.D."/>
            <person name="Reed L.K."/>
            <person name="Reenan R."/>
            <person name="Reily A."/>
            <person name="Remington K.A."/>
            <person name="Rieger T.T."/>
            <person name="Ritchie M.G."/>
            <person name="Robin C."/>
            <person name="Rogers Y.H."/>
            <person name="Rohde C."/>
            <person name="Rozas J."/>
            <person name="Rubenfield M.J."/>
            <person name="Ruiz A."/>
            <person name="Russo S."/>
            <person name="Salzberg S.L."/>
            <person name="Sanchez-Gracia A."/>
            <person name="Saranga D.J."/>
            <person name="Sato H."/>
            <person name="Schaeffer S.W."/>
            <person name="Schatz M.C."/>
            <person name="Schlenke T."/>
            <person name="Schwartz R."/>
            <person name="Segarra C."/>
            <person name="Singh R.S."/>
            <person name="Sirot L."/>
            <person name="Sirota M."/>
            <person name="Sisneros N.B."/>
            <person name="Smith C.D."/>
            <person name="Smith T.F."/>
            <person name="Spieth J."/>
            <person name="Stage D.E."/>
            <person name="Stark A."/>
            <person name="Stephan W."/>
            <person name="Strausberg R.L."/>
            <person name="Strempel S."/>
            <person name="Sturgill D."/>
            <person name="Sutton G."/>
            <person name="Sutton G.G."/>
            <person name="Tao W."/>
            <person name="Teichmann S."/>
            <person name="Tobari Y.N."/>
            <person name="Tomimura Y."/>
            <person name="Tsolas J.M."/>
            <person name="Valente V.L."/>
            <person name="Venter E."/>
            <person name="Venter J.C."/>
            <person name="Vicario S."/>
            <person name="Vieira F.G."/>
            <person name="Vilella A.J."/>
            <person name="Villasante A."/>
            <person name="Walenz B."/>
            <person name="Wang J."/>
            <person name="Wasserman M."/>
            <person name="Watts T."/>
            <person name="Wilson D."/>
            <person name="Wilson R.K."/>
            <person name="Wing R.A."/>
            <person name="Wolfner M.F."/>
            <person name="Wong A."/>
            <person name="Wong G.K."/>
            <person name="Wu C.I."/>
            <person name="Wu G."/>
            <person name="Yamamoto D."/>
            <person name="Yang H.P."/>
            <person name="Yang S.P."/>
            <person name="Yorke J.A."/>
            <person name="Yoshida K."/>
            <person name="Zdobnov E."/>
            <person name="Zhang P."/>
            <person name="Zhang Y."/>
            <person name="Zimin A.V."/>
            <person name="Baldwin J."/>
            <person name="Abdouelleil A."/>
            <person name="Abdulkadir J."/>
            <person name="Abebe A."/>
            <person name="Abera B."/>
            <person name="Abreu J."/>
            <person name="Acer S.C."/>
            <person name="Aftuck L."/>
            <person name="Alexander A."/>
            <person name="An P."/>
            <person name="Anderson E."/>
            <person name="Anderson S."/>
            <person name="Arachi H."/>
            <person name="Azer M."/>
            <person name="Bachantsang P."/>
            <person name="Barry A."/>
            <person name="Bayul T."/>
            <person name="Berlin A."/>
            <person name="Bessette D."/>
            <person name="Bloom T."/>
            <person name="Blye J."/>
            <person name="Boguslavskiy L."/>
            <person name="Bonnet C."/>
            <person name="Boukhgalter B."/>
            <person name="Bourzgui I."/>
            <person name="Brown A."/>
            <person name="Cahill P."/>
            <person name="Channer S."/>
            <person name="Cheshatsang Y."/>
            <person name="Chuda L."/>
            <person name="Citroen M."/>
            <person name="Collymore A."/>
            <person name="Cooke P."/>
            <person name="Costello M."/>
            <person name="D'Aco K."/>
            <person name="Daza R."/>
            <person name="De Haan G."/>
            <person name="DeGray S."/>
            <person name="DeMaso C."/>
            <person name="Dhargay N."/>
            <person name="Dooley K."/>
            <person name="Dooley E."/>
            <person name="Doricent M."/>
            <person name="Dorje P."/>
            <person name="Dorjee K."/>
            <person name="Dupes A."/>
            <person name="Elong R."/>
            <person name="Falk J."/>
            <person name="Farina A."/>
            <person name="Faro S."/>
            <person name="Ferguson D."/>
            <person name="Fisher S."/>
            <person name="Foley C.D."/>
            <person name="Franke A."/>
            <person name="Friedrich D."/>
            <person name="Gadbois L."/>
            <person name="Gearin G."/>
            <person name="Gearin C.R."/>
            <person name="Giannoukos G."/>
            <person name="Goode T."/>
            <person name="Graham J."/>
            <person name="Grandbois E."/>
            <person name="Grewal S."/>
            <person name="Gyaltsen K."/>
            <person name="Hafez N."/>
            <person name="Hagos B."/>
            <person name="Hall J."/>
            <person name="Henson C."/>
            <person name="Hollinger A."/>
            <person name="Honan T."/>
            <person name="Huard M.D."/>
            <person name="Hughes L."/>
            <person name="Hurhula B."/>
            <person name="Husby M.E."/>
            <person name="Kamat A."/>
            <person name="Kanga B."/>
            <person name="Kashin S."/>
            <person name="Khazanovich D."/>
            <person name="Kisner P."/>
            <person name="Lance K."/>
            <person name="Lara M."/>
            <person name="Lee W."/>
            <person name="Lennon N."/>
            <person name="Letendre F."/>
            <person name="LeVine R."/>
            <person name="Lipovsky A."/>
            <person name="Liu X."/>
            <person name="Liu J."/>
            <person name="Liu S."/>
            <person name="Lokyitsang T."/>
            <person name="Lokyitsang Y."/>
            <person name="Lubonja R."/>
            <person name="Lui A."/>
            <person name="MacDonald P."/>
            <person name="Magnisalis V."/>
            <person name="Maru K."/>
            <person name="Matthews C."/>
            <person name="McCusker W."/>
            <person name="McDonough S."/>
            <person name="Mehta T."/>
            <person name="Meldrim J."/>
            <person name="Meneus L."/>
            <person name="Mihai O."/>
            <person name="Mihalev A."/>
            <person name="Mihova T."/>
            <person name="Mittelman R."/>
            <person name="Mlenga V."/>
            <person name="Montmayeur A."/>
            <person name="Mulrain L."/>
            <person name="Navidi A."/>
            <person name="Naylor J."/>
            <person name="Negash T."/>
            <person name="Nguyen T."/>
            <person name="Nguyen N."/>
            <person name="Nicol R."/>
            <person name="Norbu C."/>
            <person name="Norbu N."/>
            <person name="Novod N."/>
            <person name="O'Neill B."/>
            <person name="Osman S."/>
            <person name="Markiewicz E."/>
            <person name="Oyono O.L."/>
            <person name="Patti C."/>
            <person name="Phunkhang P."/>
            <person name="Pierre F."/>
            <person name="Priest M."/>
            <person name="Raghuraman S."/>
            <person name="Rege F."/>
            <person name="Reyes R."/>
            <person name="Rise C."/>
            <person name="Rogov P."/>
            <person name="Ross K."/>
            <person name="Ryan E."/>
            <person name="Settipalli S."/>
            <person name="Shea T."/>
            <person name="Sherpa N."/>
            <person name="Shi L."/>
            <person name="Shih D."/>
            <person name="Sparrow T."/>
            <person name="Spaulding J."/>
            <person name="Stalker J."/>
            <person name="Stange-Thomann N."/>
            <person name="Stavropoulos S."/>
            <person name="Stone C."/>
            <person name="Strader C."/>
            <person name="Tesfaye S."/>
            <person name="Thomson T."/>
            <person name="Thoulutsang Y."/>
            <person name="Thoulutsang D."/>
            <person name="Topham K."/>
            <person name="Topping I."/>
            <person name="Tsamla T."/>
            <person name="Vassiliev H."/>
            <person name="Vo A."/>
            <person name="Wangchuk T."/>
            <person name="Wangdi T."/>
            <person name="Weiand M."/>
            <person name="Wilkinson J."/>
            <person name="Wilson A."/>
            <person name="Yadav S."/>
            <person name="Young G."/>
            <person name="Yu Q."/>
            <person name="Zembek L."/>
            <person name="Zhong D."/>
            <person name="Zimmer A."/>
            <person name="Zwirko Z."/>
            <person name="Jaffe D.B."/>
            <person name="Alvarez P."/>
            <person name="Brockman W."/>
            <person name="Butler J."/>
            <person name="Chin C."/>
            <person name="Gnerre S."/>
            <person name="Grabherr M."/>
            <person name="Kleber M."/>
            <person name="Mauceli E."/>
            <person name="MacCallum I."/>
        </authorList>
    </citation>
    <scope>NUCLEOTIDE SEQUENCE [LARGE SCALE GENOMIC DNA]</scope>
    <source>
        <strain evidence="3">Tucson 15287-2541.00</strain>
    </source>
</reference>
<dbReference type="InterPro" id="IPR031957">
    <property type="entry name" value="DUF4777"/>
</dbReference>
<evidence type="ECO:0000313" key="3">
    <source>
        <dbReference type="Proteomes" id="UP000001070"/>
    </source>
</evidence>
<dbReference type="KEGG" id="dgr:6565602"/>
<dbReference type="AlphaFoldDB" id="B4JMQ4"/>
<dbReference type="eggNOG" id="ENOG502TBHC">
    <property type="taxonomic scope" value="Eukaryota"/>
</dbReference>
<dbReference type="HOGENOM" id="CLU_170576_0_0_1"/>